<dbReference type="InterPro" id="IPR039422">
    <property type="entry name" value="MarR/SlyA-like"/>
</dbReference>
<dbReference type="Pfam" id="PF12802">
    <property type="entry name" value="MarR_2"/>
    <property type="match status" value="1"/>
</dbReference>
<evidence type="ECO:0000259" key="1">
    <source>
        <dbReference type="PROSITE" id="PS50995"/>
    </source>
</evidence>
<feature type="domain" description="HTH marR-type" evidence="1">
    <location>
        <begin position="24"/>
        <end position="156"/>
    </location>
</feature>
<dbReference type="InterPro" id="IPR036390">
    <property type="entry name" value="WH_DNA-bd_sf"/>
</dbReference>
<reference evidence="3" key="1">
    <citation type="journal article" date="2019" name="Int. J. Syst. Evol. Microbiol.">
        <title>The Global Catalogue of Microorganisms (GCM) 10K type strain sequencing project: providing services to taxonomists for standard genome sequencing and annotation.</title>
        <authorList>
            <consortium name="The Broad Institute Genomics Platform"/>
            <consortium name="The Broad Institute Genome Sequencing Center for Infectious Disease"/>
            <person name="Wu L."/>
            <person name="Ma J."/>
        </authorList>
    </citation>
    <scope>NUCLEOTIDE SEQUENCE [LARGE SCALE GENOMIC DNA]</scope>
    <source>
        <strain evidence="3">JCM 18014</strain>
    </source>
</reference>
<sequence>MTLATQSDAKIALFDRTFDYGQLPSLIGFHLRRASLLDFSTFPEEIGDRSITPLRYSVLEVVGANPGLRQMQLAAVLGLSKPAATLAIDFWEARNCLSRRRLPEDGRARGVHLTEEGEGTLIELRKQVARHDRALTASLSDDERRTLQIVLRKIIEGGDAN</sequence>
<dbReference type="PROSITE" id="PS50995">
    <property type="entry name" value="HTH_MARR_2"/>
    <property type="match status" value="1"/>
</dbReference>
<comment type="caution">
    <text evidence="2">The sequence shown here is derived from an EMBL/GenBank/DDBJ whole genome shotgun (WGS) entry which is preliminary data.</text>
</comment>
<dbReference type="SMART" id="SM00347">
    <property type="entry name" value="HTH_MARR"/>
    <property type="match status" value="1"/>
</dbReference>
<dbReference type="InterPro" id="IPR000835">
    <property type="entry name" value="HTH_MarR-typ"/>
</dbReference>
<dbReference type="PANTHER" id="PTHR33164">
    <property type="entry name" value="TRANSCRIPTIONAL REGULATOR, MARR FAMILY"/>
    <property type="match status" value="1"/>
</dbReference>
<organism evidence="2 3">
    <name type="scientific">Erythrobacter westpacificensis</name>
    <dbReference type="NCBI Taxonomy" id="1055231"/>
    <lineage>
        <taxon>Bacteria</taxon>
        <taxon>Pseudomonadati</taxon>
        <taxon>Pseudomonadota</taxon>
        <taxon>Alphaproteobacteria</taxon>
        <taxon>Sphingomonadales</taxon>
        <taxon>Erythrobacteraceae</taxon>
        <taxon>Erythrobacter/Porphyrobacter group</taxon>
        <taxon>Erythrobacter</taxon>
    </lineage>
</organism>
<accession>A0ABP9KAG9</accession>
<dbReference type="SUPFAM" id="SSF46785">
    <property type="entry name" value="Winged helix' DNA-binding domain"/>
    <property type="match status" value="1"/>
</dbReference>
<evidence type="ECO:0000313" key="3">
    <source>
        <dbReference type="Proteomes" id="UP001500518"/>
    </source>
</evidence>
<protein>
    <submittedName>
        <fullName evidence="2">MarR family winged helix-turn-helix transcriptional regulator</fullName>
    </submittedName>
</protein>
<dbReference type="Proteomes" id="UP001500518">
    <property type="component" value="Unassembled WGS sequence"/>
</dbReference>
<dbReference type="PRINTS" id="PR00598">
    <property type="entry name" value="HTHMARR"/>
</dbReference>
<dbReference type="InterPro" id="IPR036388">
    <property type="entry name" value="WH-like_DNA-bd_sf"/>
</dbReference>
<proteinExistence type="predicted"/>
<gene>
    <name evidence="2" type="ORF">GCM10023208_15260</name>
</gene>
<evidence type="ECO:0000313" key="2">
    <source>
        <dbReference type="EMBL" id="GAA5053369.1"/>
    </source>
</evidence>
<dbReference type="PANTHER" id="PTHR33164:SF89">
    <property type="entry name" value="MARR FAMILY REGULATORY PROTEIN"/>
    <property type="match status" value="1"/>
</dbReference>
<keyword evidence="3" id="KW-1185">Reference proteome</keyword>
<dbReference type="Gene3D" id="1.10.10.10">
    <property type="entry name" value="Winged helix-like DNA-binding domain superfamily/Winged helix DNA-binding domain"/>
    <property type="match status" value="1"/>
</dbReference>
<name>A0ABP9KAG9_9SPHN</name>
<dbReference type="EMBL" id="BAABHV010000009">
    <property type="protein sequence ID" value="GAA5053369.1"/>
    <property type="molecule type" value="Genomic_DNA"/>
</dbReference>